<evidence type="ECO:0000313" key="2">
    <source>
        <dbReference type="EMBL" id="TPW26825.1"/>
    </source>
</evidence>
<dbReference type="Pfam" id="PF01458">
    <property type="entry name" value="SUFBD_core"/>
    <property type="match status" value="1"/>
</dbReference>
<feature type="domain" description="SUF system FeS cluster assembly SufBD core" evidence="1">
    <location>
        <begin position="174"/>
        <end position="400"/>
    </location>
</feature>
<dbReference type="SUPFAM" id="SSF101960">
    <property type="entry name" value="Stabilizer of iron transporter SufD"/>
    <property type="match status" value="1"/>
</dbReference>
<gene>
    <name evidence="2" type="primary">sufD</name>
    <name evidence="2" type="ORF">FJU11_13545</name>
</gene>
<name>A0A506U1J6_9HYPH</name>
<evidence type="ECO:0000259" key="1">
    <source>
        <dbReference type="Pfam" id="PF01458"/>
    </source>
</evidence>
<dbReference type="NCBIfam" id="TIGR01981">
    <property type="entry name" value="sufD"/>
    <property type="match status" value="1"/>
</dbReference>
<reference evidence="2 3" key="1">
    <citation type="submission" date="2019-06" db="EMBL/GenBank/DDBJ databases">
        <authorList>
            <person name="Li M."/>
        </authorList>
    </citation>
    <scope>NUCLEOTIDE SEQUENCE [LARGE SCALE GENOMIC DNA]</scope>
    <source>
        <strain evidence="2 3">BGMRC6574</strain>
    </source>
</reference>
<accession>A0A506U1J6</accession>
<dbReference type="InterPro" id="IPR037284">
    <property type="entry name" value="SUF_FeS_clus_asmbl_SufBD_sf"/>
</dbReference>
<comment type="caution">
    <text evidence="2">The sequence shown here is derived from an EMBL/GenBank/DDBJ whole genome shotgun (WGS) entry which is preliminary data.</text>
</comment>
<dbReference type="AlphaFoldDB" id="A0A506U1J6"/>
<evidence type="ECO:0000313" key="3">
    <source>
        <dbReference type="Proteomes" id="UP000320314"/>
    </source>
</evidence>
<dbReference type="PANTHER" id="PTHR43575">
    <property type="entry name" value="PROTEIN ABCI7, CHLOROPLASTIC"/>
    <property type="match status" value="1"/>
</dbReference>
<dbReference type="InterPro" id="IPR055346">
    <property type="entry name" value="Fe-S_cluster_assembly_SufBD"/>
</dbReference>
<sequence length="429" mass="45865">MSDHAEKNARPPATAAETSVFDSYDARIDALPGSSAVRRMRDRLMSELQDQRLPHRRMEAWHYTDLRTLLKAVPEAFGTGGEAKGVAPLVDGSNVLTVNNGEASVEGAPEGVSVSRFADRLNDESVVEFLAAQGPEDAVSRINGAFVSDGLVVDVAPGTVLDAPLEIQAVHSTGQAHTRFPVTIGKGAKGSIVERQCASGEGAAFTSSITDLTVGDDAEIDWIILQEQGDADTHLARVNLRLGANAKLMLYVVNAGGKLVRQEVRAVVEGEGSDFKLRGINLLGGESHTDVTMVLDHTVPSTTSTEVLRNVVFGKAHGVFQGQIRVAQAAQQTDAQMACNTLLLSDDADFSAKPELEIFADDVQCGHGATVADIDKNHLFYLMSRGIPAARARGMLVYAFLAEVVEELDDERLVPALESVIAEWLRANG</sequence>
<keyword evidence="3" id="KW-1185">Reference proteome</keyword>
<dbReference type="PANTHER" id="PTHR43575:SF1">
    <property type="entry name" value="PROTEIN ABCI7, CHLOROPLASTIC"/>
    <property type="match status" value="1"/>
</dbReference>
<protein>
    <submittedName>
        <fullName evidence="2">Fe-S cluster assembly protein SufD</fullName>
    </submittedName>
</protein>
<dbReference type="Proteomes" id="UP000320314">
    <property type="component" value="Unassembled WGS sequence"/>
</dbReference>
<dbReference type="EMBL" id="VHLH01000026">
    <property type="protein sequence ID" value="TPW26825.1"/>
    <property type="molecule type" value="Genomic_DNA"/>
</dbReference>
<dbReference type="GO" id="GO:0016226">
    <property type="term" value="P:iron-sulfur cluster assembly"/>
    <property type="evidence" value="ECO:0007669"/>
    <property type="project" value="InterPro"/>
</dbReference>
<dbReference type="InterPro" id="IPR000825">
    <property type="entry name" value="SUF_FeS_clus_asmbl_SufBD_core"/>
</dbReference>
<dbReference type="RefSeq" id="WP_141167605.1">
    <property type="nucleotide sequence ID" value="NZ_VHLH01000026.1"/>
</dbReference>
<dbReference type="InterPro" id="IPR011542">
    <property type="entry name" value="SUF_FeS_clus_asmbl_SufD"/>
</dbReference>
<dbReference type="OrthoDB" id="9768262at2"/>
<organism evidence="2 3">
    <name type="scientific">Pararhizobium mangrovi</name>
    <dbReference type="NCBI Taxonomy" id="2590452"/>
    <lineage>
        <taxon>Bacteria</taxon>
        <taxon>Pseudomonadati</taxon>
        <taxon>Pseudomonadota</taxon>
        <taxon>Alphaproteobacteria</taxon>
        <taxon>Hyphomicrobiales</taxon>
        <taxon>Rhizobiaceae</taxon>
        <taxon>Rhizobium/Agrobacterium group</taxon>
        <taxon>Pararhizobium</taxon>
    </lineage>
</organism>
<proteinExistence type="predicted"/>